<dbReference type="STRING" id="926566.Terro_3327"/>
<feature type="chain" id="PRO_5003685148" description="Alginate export domain-containing protein" evidence="1">
    <location>
        <begin position="21"/>
        <end position="493"/>
    </location>
</feature>
<dbReference type="InterPro" id="IPR025388">
    <property type="entry name" value="Alginate_export_dom"/>
</dbReference>
<keyword evidence="1" id="KW-0732">Signal</keyword>
<dbReference type="Pfam" id="PF13372">
    <property type="entry name" value="Alginate_exp"/>
    <property type="match status" value="1"/>
</dbReference>
<accession>I3ZJX6</accession>
<organism evidence="3 4">
    <name type="scientific">Terriglobus roseus (strain DSM 18391 / NRRL B-41598 / KBS 63)</name>
    <dbReference type="NCBI Taxonomy" id="926566"/>
    <lineage>
        <taxon>Bacteria</taxon>
        <taxon>Pseudomonadati</taxon>
        <taxon>Acidobacteriota</taxon>
        <taxon>Terriglobia</taxon>
        <taxon>Terriglobales</taxon>
        <taxon>Acidobacteriaceae</taxon>
        <taxon>Terriglobus</taxon>
    </lineage>
</organism>
<dbReference type="AlphaFoldDB" id="I3ZJX6"/>
<feature type="signal peptide" evidence="1">
    <location>
        <begin position="1"/>
        <end position="20"/>
    </location>
</feature>
<name>I3ZJX6_TERRK</name>
<evidence type="ECO:0000259" key="2">
    <source>
        <dbReference type="Pfam" id="PF13372"/>
    </source>
</evidence>
<sequence length="493" mass="55016">MALRIPLFLALAGLPCTAGAQIPTPDISKPTPLTVSVWDRQRVNVTQWFSATPNAALYGHVDSLLRIALQQRIKHIDWTAELSQNSELWLPNDAVSPVAAQGQLGLGGSYYASNGNNRFPAAASFKQGWLRYHFKRDSNTLRVGRFEFTDGTEMKPEDKSLLWLQNNRMSQRLLGSFGFSNGQRSLDGVDAHITGKQWDITAMGARSVQGVFNMNANPELDVDVQYLAYSRFAAKKHVLFRTFALGFHDGRTGVLKTDNRPQAVRQLDHKNIRIGTYGTSMIAAIPVTPAIKLDGVFWGVLQNGRFGVQDHRAGGLALEGGIQFTKVKSSPWLRYGFLRTTGDENPNDNTHNTFFAVLPTPRNYARFPFFNTMNSKESFLQLIDKPTPKLDIRTDLHFLGLTSGNDLWYLGGGALDKNTFGYMGRPANGHNSLATLYDFSADYQLTQRLALTAYYAHVWGKEAIKAIYPVNTQAQFGFLEVNYRFSAPLTHPK</sequence>
<dbReference type="EMBL" id="CP003379">
    <property type="protein sequence ID" value="AFL89544.1"/>
    <property type="molecule type" value="Genomic_DNA"/>
</dbReference>
<feature type="domain" description="Alginate export" evidence="2">
    <location>
        <begin position="124"/>
        <end position="470"/>
    </location>
</feature>
<evidence type="ECO:0000256" key="1">
    <source>
        <dbReference type="SAM" id="SignalP"/>
    </source>
</evidence>
<dbReference type="eggNOG" id="ENOG502ZBS4">
    <property type="taxonomic scope" value="Bacteria"/>
</dbReference>
<keyword evidence="4" id="KW-1185">Reference proteome</keyword>
<dbReference type="KEGG" id="trs:Terro_3327"/>
<dbReference type="OrthoDB" id="9806824at2"/>
<evidence type="ECO:0000313" key="4">
    <source>
        <dbReference type="Proteomes" id="UP000006056"/>
    </source>
</evidence>
<dbReference type="RefSeq" id="WP_014786805.1">
    <property type="nucleotide sequence ID" value="NC_018014.1"/>
</dbReference>
<evidence type="ECO:0000313" key="3">
    <source>
        <dbReference type="EMBL" id="AFL89544.1"/>
    </source>
</evidence>
<dbReference type="HOGENOM" id="CLU_568347_0_0_0"/>
<reference evidence="3 4" key="1">
    <citation type="submission" date="2012-06" db="EMBL/GenBank/DDBJ databases">
        <title>Complete genome of Terriglobus roseus DSM 18391.</title>
        <authorList>
            <consortium name="US DOE Joint Genome Institute (JGI-PGF)"/>
            <person name="Lucas S."/>
            <person name="Copeland A."/>
            <person name="Lapidus A."/>
            <person name="Glavina del Rio T."/>
            <person name="Dalin E."/>
            <person name="Tice H."/>
            <person name="Bruce D."/>
            <person name="Goodwin L."/>
            <person name="Pitluck S."/>
            <person name="Peters L."/>
            <person name="Mikhailova N."/>
            <person name="Munk A.C.C."/>
            <person name="Kyrpides N."/>
            <person name="Mavromatis K."/>
            <person name="Ivanova N."/>
            <person name="Brettin T."/>
            <person name="Detter J.C."/>
            <person name="Han C."/>
            <person name="Larimer F."/>
            <person name="Land M."/>
            <person name="Hauser L."/>
            <person name="Markowitz V."/>
            <person name="Cheng J.-F."/>
            <person name="Hugenholtz P."/>
            <person name="Woyke T."/>
            <person name="Wu D."/>
            <person name="Brambilla E."/>
            <person name="Klenk H.-P."/>
            <person name="Eisen J.A."/>
        </authorList>
    </citation>
    <scope>NUCLEOTIDE SEQUENCE [LARGE SCALE GENOMIC DNA]</scope>
    <source>
        <strain evidence="4">DSM 18391 / NRRL B-41598 / KBS 63</strain>
    </source>
</reference>
<dbReference type="Proteomes" id="UP000006056">
    <property type="component" value="Chromosome"/>
</dbReference>
<gene>
    <name evidence="3" type="ordered locus">Terro_3327</name>
</gene>
<protein>
    <recommendedName>
        <fullName evidence="2">Alginate export domain-containing protein</fullName>
    </recommendedName>
</protein>
<proteinExistence type="predicted"/>